<feature type="compositionally biased region" description="Basic residues" evidence="1">
    <location>
        <begin position="289"/>
        <end position="303"/>
    </location>
</feature>
<gene>
    <name evidence="3" type="ORF">QBC46DRAFT_341352</name>
</gene>
<evidence type="ECO:0000313" key="4">
    <source>
        <dbReference type="Proteomes" id="UP001303473"/>
    </source>
</evidence>
<feature type="compositionally biased region" description="Basic residues" evidence="1">
    <location>
        <begin position="263"/>
        <end position="278"/>
    </location>
</feature>
<feature type="region of interest" description="Disordered" evidence="1">
    <location>
        <begin position="578"/>
        <end position="600"/>
    </location>
</feature>
<feature type="region of interest" description="Disordered" evidence="1">
    <location>
        <begin position="341"/>
        <end position="504"/>
    </location>
</feature>
<feature type="signal peptide" evidence="2">
    <location>
        <begin position="1"/>
        <end position="19"/>
    </location>
</feature>
<feature type="chain" id="PRO_5042945542" evidence="2">
    <location>
        <begin position="20"/>
        <end position="713"/>
    </location>
</feature>
<feature type="compositionally biased region" description="Basic and acidic residues" evidence="1">
    <location>
        <begin position="389"/>
        <end position="401"/>
    </location>
</feature>
<feature type="compositionally biased region" description="Basic and acidic residues" evidence="1">
    <location>
        <begin position="578"/>
        <end position="595"/>
    </location>
</feature>
<keyword evidence="2" id="KW-0732">Signal</keyword>
<feature type="region of interest" description="Disordered" evidence="1">
    <location>
        <begin position="258"/>
        <end position="317"/>
    </location>
</feature>
<keyword evidence="4" id="KW-1185">Reference proteome</keyword>
<organism evidence="3 4">
    <name type="scientific">Diplogelasinospora grovesii</name>
    <dbReference type="NCBI Taxonomy" id="303347"/>
    <lineage>
        <taxon>Eukaryota</taxon>
        <taxon>Fungi</taxon>
        <taxon>Dikarya</taxon>
        <taxon>Ascomycota</taxon>
        <taxon>Pezizomycotina</taxon>
        <taxon>Sordariomycetes</taxon>
        <taxon>Sordariomycetidae</taxon>
        <taxon>Sordariales</taxon>
        <taxon>Diplogelasinosporaceae</taxon>
        <taxon>Diplogelasinospora</taxon>
    </lineage>
</organism>
<protein>
    <submittedName>
        <fullName evidence="3">Uncharacterized protein</fullName>
    </submittedName>
</protein>
<reference evidence="4" key="1">
    <citation type="journal article" date="2023" name="Mol. Phylogenet. Evol.">
        <title>Genome-scale phylogeny and comparative genomics of the fungal order Sordariales.</title>
        <authorList>
            <person name="Hensen N."/>
            <person name="Bonometti L."/>
            <person name="Westerberg I."/>
            <person name="Brannstrom I.O."/>
            <person name="Guillou S."/>
            <person name="Cros-Aarteil S."/>
            <person name="Calhoun S."/>
            <person name="Haridas S."/>
            <person name="Kuo A."/>
            <person name="Mondo S."/>
            <person name="Pangilinan J."/>
            <person name="Riley R."/>
            <person name="LaButti K."/>
            <person name="Andreopoulos B."/>
            <person name="Lipzen A."/>
            <person name="Chen C."/>
            <person name="Yan M."/>
            <person name="Daum C."/>
            <person name="Ng V."/>
            <person name="Clum A."/>
            <person name="Steindorff A."/>
            <person name="Ohm R.A."/>
            <person name="Martin F."/>
            <person name="Silar P."/>
            <person name="Natvig D.O."/>
            <person name="Lalanne C."/>
            <person name="Gautier V."/>
            <person name="Ament-Velasquez S.L."/>
            <person name="Kruys A."/>
            <person name="Hutchinson M.I."/>
            <person name="Powell A.J."/>
            <person name="Barry K."/>
            <person name="Miller A.N."/>
            <person name="Grigoriev I.V."/>
            <person name="Debuchy R."/>
            <person name="Gladieux P."/>
            <person name="Hiltunen Thoren M."/>
            <person name="Johannesson H."/>
        </authorList>
    </citation>
    <scope>NUCLEOTIDE SEQUENCE [LARGE SCALE GENOMIC DNA]</scope>
    <source>
        <strain evidence="4">CBS 340.73</strain>
    </source>
</reference>
<feature type="region of interest" description="Disordered" evidence="1">
    <location>
        <begin position="669"/>
        <end position="713"/>
    </location>
</feature>
<comment type="caution">
    <text evidence="3">The sequence shown here is derived from an EMBL/GenBank/DDBJ whole genome shotgun (WGS) entry which is preliminary data.</text>
</comment>
<feature type="compositionally biased region" description="Basic residues" evidence="1">
    <location>
        <begin position="342"/>
        <end position="354"/>
    </location>
</feature>
<evidence type="ECO:0000256" key="1">
    <source>
        <dbReference type="SAM" id="MobiDB-lite"/>
    </source>
</evidence>
<feature type="compositionally biased region" description="Basic and acidic residues" evidence="1">
    <location>
        <begin position="417"/>
        <end position="434"/>
    </location>
</feature>
<sequence>MRGLLEAAAILLAPALAGASSVEFQDAIPSAYIRLQPVFEADQADTRELTFRLDVNESREACGYANITINGETLPQGGRGTLALDQGTTVIANWDFKCVDWNGKSQEQLMKLNFEYVDGSKVAQDTGVTIRFQQVAPVWISDIEGPGASMTRVHKAKVGVPTEDGFTQEDMEGELEQELAELEMLRYHMVELEQMIYEKEKALGEAFGWSDSKNGGGRIRDCDSLKCVAKSLYHKISSAAMAFYDEVAVYEDFFDGPGGRHGGPGRHHRRPHWRRPHGGHGGCGNHTQHGNHSHHHHGNHTHGNHTLPPPPWSRPHHPPHWRRPPFHHPPPFCHCPPPPHHPPPHHPPPHHAPGRRPPPGDGPHHPHHPPHHGPGNEPGKRPPPPGHGGDGEEPPHGEWPPHHRGPWFQVDDTPEDSDGHRPPMDGERPEHPEHPFPPPPPEDRHPGEPPRRGPPHDGPPRHGHEGGPHRGPPPHDGPHHGPGGPPGRHHGPPPPPPFHHRIPPPVKIGASAILLFVLVGMLHKRCCSRDRKAKRAVRREACRRRRCAGGRRACRGRGFLSRLFFGLRNRYDQEEEEKSMLLESEHEAEEHKEESVQEGQGELTVAQEIASFRTAADLIGDMVAAEEGRAAAPVQQQQQPYRLHPALNVPIITPVTGYLVIDEEEELPAYKPAEESEGSDSVVADGFSNYTPSSTASVVSGGGADDVLGDTKH</sequence>
<accession>A0AAN6N7N3</accession>
<dbReference type="AlphaFoldDB" id="A0AAN6N7N3"/>
<proteinExistence type="predicted"/>
<dbReference type="Proteomes" id="UP001303473">
    <property type="component" value="Unassembled WGS sequence"/>
</dbReference>
<name>A0AAN6N7N3_9PEZI</name>
<feature type="compositionally biased region" description="Basic and acidic residues" evidence="1">
    <location>
        <begin position="441"/>
        <end position="468"/>
    </location>
</feature>
<evidence type="ECO:0000256" key="2">
    <source>
        <dbReference type="SAM" id="SignalP"/>
    </source>
</evidence>
<dbReference type="EMBL" id="MU853793">
    <property type="protein sequence ID" value="KAK3940681.1"/>
    <property type="molecule type" value="Genomic_DNA"/>
</dbReference>
<evidence type="ECO:0000313" key="3">
    <source>
        <dbReference type="EMBL" id="KAK3940681.1"/>
    </source>
</evidence>